<dbReference type="RefSeq" id="XP_003647644.1">
    <property type="nucleotide sequence ID" value="XM_003647596.1"/>
</dbReference>
<dbReference type="Proteomes" id="UP000006790">
    <property type="component" value="Chromosome 6"/>
</dbReference>
<evidence type="ECO:0000256" key="1">
    <source>
        <dbReference type="PROSITE-ProRule" id="PRU00117"/>
    </source>
</evidence>
<dbReference type="InterPro" id="IPR036612">
    <property type="entry name" value="KH_dom_type_1_sf"/>
</dbReference>
<evidence type="ECO:0000259" key="2">
    <source>
        <dbReference type="SMART" id="SM00322"/>
    </source>
</evidence>
<dbReference type="OMA" id="CISAYDT"/>
<dbReference type="FunCoup" id="G8JUP7">
    <property type="interactions" value="71"/>
</dbReference>
<name>G8JUP7_ERECY</name>
<proteinExistence type="predicted"/>
<dbReference type="InterPro" id="IPR004087">
    <property type="entry name" value="KH_dom"/>
</dbReference>
<dbReference type="eggNOG" id="ENOG502SDMY">
    <property type="taxonomic scope" value="Eukaryota"/>
</dbReference>
<evidence type="ECO:0000313" key="3">
    <source>
        <dbReference type="EMBL" id="AET40827.1"/>
    </source>
</evidence>
<evidence type="ECO:0000313" key="4">
    <source>
        <dbReference type="Proteomes" id="UP000006790"/>
    </source>
</evidence>
<keyword evidence="1" id="KW-0694">RNA-binding</keyword>
<protein>
    <recommendedName>
        <fullName evidence="2">K Homology domain-containing protein</fullName>
    </recommendedName>
</protein>
<dbReference type="SUPFAM" id="SSF54791">
    <property type="entry name" value="Eukaryotic type KH-domain (KH-domain type I)"/>
    <property type="match status" value="1"/>
</dbReference>
<dbReference type="Gene3D" id="3.30.1370.10">
    <property type="entry name" value="K Homology domain, type 1"/>
    <property type="match status" value="1"/>
</dbReference>
<dbReference type="GeneID" id="11472365"/>
<dbReference type="EMBL" id="CP002502">
    <property type="protein sequence ID" value="AET40827.1"/>
    <property type="molecule type" value="Genomic_DNA"/>
</dbReference>
<dbReference type="SMART" id="SM00322">
    <property type="entry name" value="KH"/>
    <property type="match status" value="1"/>
</dbReference>
<dbReference type="PROSITE" id="PS50084">
    <property type="entry name" value="KH_TYPE_1"/>
    <property type="match status" value="1"/>
</dbReference>
<feature type="domain" description="K Homology" evidence="2">
    <location>
        <begin position="220"/>
        <end position="300"/>
    </location>
</feature>
<dbReference type="Pfam" id="PF00013">
    <property type="entry name" value="KH_1"/>
    <property type="match status" value="1"/>
</dbReference>
<keyword evidence="4" id="KW-1185">Reference proteome</keyword>
<accession>G8JUP7</accession>
<dbReference type="HOGENOM" id="CLU_921261_0_0_1"/>
<dbReference type="InterPro" id="IPR004088">
    <property type="entry name" value="KH_dom_type_1"/>
</dbReference>
<dbReference type="OrthoDB" id="4070289at2759"/>
<dbReference type="AlphaFoldDB" id="G8JUP7"/>
<dbReference type="KEGG" id="erc:Ecym_6456"/>
<dbReference type="GO" id="GO:0003723">
    <property type="term" value="F:RNA binding"/>
    <property type="evidence" value="ECO:0007669"/>
    <property type="project" value="UniProtKB-UniRule"/>
</dbReference>
<dbReference type="STRING" id="931890.G8JUP7"/>
<organism evidence="3 4">
    <name type="scientific">Eremothecium cymbalariae (strain CBS 270.75 / DBVPG 7215 / KCTC 17166 / NRRL Y-17582)</name>
    <name type="common">Yeast</name>
    <dbReference type="NCBI Taxonomy" id="931890"/>
    <lineage>
        <taxon>Eukaryota</taxon>
        <taxon>Fungi</taxon>
        <taxon>Dikarya</taxon>
        <taxon>Ascomycota</taxon>
        <taxon>Saccharomycotina</taxon>
        <taxon>Saccharomycetes</taxon>
        <taxon>Saccharomycetales</taxon>
        <taxon>Saccharomycetaceae</taxon>
        <taxon>Eremothecium</taxon>
    </lineage>
</organism>
<gene>
    <name evidence="3" type="ordered locus">Ecym_6456</name>
</gene>
<reference evidence="4" key="1">
    <citation type="journal article" date="2012" name="G3 (Bethesda)">
        <title>Pichia sorbitophila, an interspecies yeast hybrid reveals early steps of genome resolution following polyploidization.</title>
        <authorList>
            <person name="Leh Louis V."/>
            <person name="Despons L."/>
            <person name="Friedrich A."/>
            <person name="Martin T."/>
            <person name="Durrens P."/>
            <person name="Casaregola S."/>
            <person name="Neuveglise C."/>
            <person name="Fairhead C."/>
            <person name="Marck C."/>
            <person name="Cruz J.A."/>
            <person name="Straub M.L."/>
            <person name="Kugler V."/>
            <person name="Sacerdot C."/>
            <person name="Uzunov Z."/>
            <person name="Thierry A."/>
            <person name="Weiss S."/>
            <person name="Bleykasten C."/>
            <person name="De Montigny J."/>
            <person name="Jacques N."/>
            <person name="Jung P."/>
            <person name="Lemaire M."/>
            <person name="Mallet S."/>
            <person name="Morel G."/>
            <person name="Richard G.F."/>
            <person name="Sarkar A."/>
            <person name="Savel G."/>
            <person name="Schacherer J."/>
            <person name="Seret M.L."/>
            <person name="Talla E."/>
            <person name="Samson G."/>
            <person name="Jubin C."/>
            <person name="Poulain J."/>
            <person name="Vacherie B."/>
            <person name="Barbe V."/>
            <person name="Pelletier E."/>
            <person name="Sherman D.J."/>
            <person name="Westhof E."/>
            <person name="Weissenbach J."/>
            <person name="Baret P.V."/>
            <person name="Wincker P."/>
            <person name="Gaillardin C."/>
            <person name="Dujon B."/>
            <person name="Souciet J.L."/>
        </authorList>
    </citation>
    <scope>NUCLEOTIDE SEQUENCE [LARGE SCALE GENOMIC DNA]</scope>
    <source>
        <strain evidence="4">CBS 270.75 / DBVPG 7215 / KCTC 17166 / NRRL Y-17582</strain>
    </source>
</reference>
<sequence>MNGLKRHPLEEISNFPLEAFENTKDPSYTVQQTTEKGVLVQESCGEVILKDSYDSLFREVSTKVNIKISKIVAKLPKVAHIVVRRWAARDGISKRCLRLSTDTKENSACISAYDTNNALLSFQDLDIELLQLLSNLKCVSIILPPMVLAQVQSGCITLETNFQIWADTLRITTRPNELIKDLYTLVSSEFYSIDALPIDQPALDLSTASTLYSRITSVPDIITEELELNKPQISFLIGENGVRIEHIKQTSYVIIKVLPIKNKLHTQDIKNPASVHQNVTITGELYCVAKALAAIHAYIDLYNMNLKHKF</sequence>
<dbReference type="InParanoid" id="G8JUP7"/>